<sequence>MARRATTDGKAGTRGGGRTVTSYDVAQRAGVSQSAVSRCFTTGTSVSPQTRERIMKAAAALGYQPNAIARSLTTKRSNLVAVVVANLGFNPELTATLSRLFASRDLNLLLFTLDHEEDADRVVNQLWQYRVDGVLSATHLPRGHIEQLAKRRVPVVFLNRVYDDIAVNSVCCDQVEGERWLVDRLWAAGHRRFAIVSGPDSSLVSRQRVSGARDRIAALGGDEPAVAIGDFTYDGGRAAMRALAAEARRPDAVICANDMMAIGCIDEIRLEMKLKVPKDMSVVGFDGAAPGRWGSYALTSVRQPVDVMIEAAIDMLTARVDNPAMATEKRVFSGELQIGVSARLG</sequence>
<dbReference type="InterPro" id="IPR010982">
    <property type="entry name" value="Lambda_DNA-bd_dom_sf"/>
</dbReference>
<evidence type="ECO:0000313" key="6">
    <source>
        <dbReference type="EMBL" id="MBB4155663.1"/>
    </source>
</evidence>
<keyword evidence="7" id="KW-1185">Reference proteome</keyword>
<proteinExistence type="predicted"/>
<dbReference type="PANTHER" id="PTHR30146">
    <property type="entry name" value="LACI-RELATED TRANSCRIPTIONAL REPRESSOR"/>
    <property type="match status" value="1"/>
</dbReference>
<evidence type="ECO:0000313" key="7">
    <source>
        <dbReference type="Proteomes" id="UP000529795"/>
    </source>
</evidence>
<comment type="caution">
    <text evidence="6">The sequence shown here is derived from an EMBL/GenBank/DDBJ whole genome shotgun (WGS) entry which is preliminary data.</text>
</comment>
<gene>
    <name evidence="6" type="ORF">GGQ80_003588</name>
</gene>
<dbReference type="RefSeq" id="WP_183987349.1">
    <property type="nucleotide sequence ID" value="NZ_JACIEV010000018.1"/>
</dbReference>
<dbReference type="Gene3D" id="3.40.50.2300">
    <property type="match status" value="2"/>
</dbReference>
<dbReference type="SUPFAM" id="SSF47413">
    <property type="entry name" value="lambda repressor-like DNA-binding domains"/>
    <property type="match status" value="1"/>
</dbReference>
<dbReference type="GO" id="GO:0003700">
    <property type="term" value="F:DNA-binding transcription factor activity"/>
    <property type="evidence" value="ECO:0007669"/>
    <property type="project" value="TreeGrafter"/>
</dbReference>
<dbReference type="Pfam" id="PF00356">
    <property type="entry name" value="LacI"/>
    <property type="match status" value="1"/>
</dbReference>
<organism evidence="6 7">
    <name type="scientific">Sphingomonas jinjuensis</name>
    <dbReference type="NCBI Taxonomy" id="535907"/>
    <lineage>
        <taxon>Bacteria</taxon>
        <taxon>Pseudomonadati</taxon>
        <taxon>Pseudomonadota</taxon>
        <taxon>Alphaproteobacteria</taxon>
        <taxon>Sphingomonadales</taxon>
        <taxon>Sphingomonadaceae</taxon>
        <taxon>Sphingomonas</taxon>
    </lineage>
</organism>
<dbReference type="PROSITE" id="PS50932">
    <property type="entry name" value="HTH_LACI_2"/>
    <property type="match status" value="1"/>
</dbReference>
<dbReference type="CDD" id="cd01392">
    <property type="entry name" value="HTH_LacI"/>
    <property type="match status" value="1"/>
</dbReference>
<dbReference type="InterPro" id="IPR046335">
    <property type="entry name" value="LacI/GalR-like_sensor"/>
</dbReference>
<feature type="domain" description="HTH lacI-type" evidence="5">
    <location>
        <begin position="20"/>
        <end position="74"/>
    </location>
</feature>
<dbReference type="InterPro" id="IPR000843">
    <property type="entry name" value="HTH_LacI"/>
</dbReference>
<accession>A0A840F8W5</accession>
<evidence type="ECO:0000256" key="1">
    <source>
        <dbReference type="ARBA" id="ARBA00022491"/>
    </source>
</evidence>
<dbReference type="Pfam" id="PF13377">
    <property type="entry name" value="Peripla_BP_3"/>
    <property type="match status" value="1"/>
</dbReference>
<name>A0A840F8W5_9SPHN</name>
<keyword evidence="1" id="KW-0678">Repressor</keyword>
<dbReference type="SUPFAM" id="SSF53822">
    <property type="entry name" value="Periplasmic binding protein-like I"/>
    <property type="match status" value="1"/>
</dbReference>
<keyword evidence="4" id="KW-0804">Transcription</keyword>
<dbReference type="Gene3D" id="1.10.260.40">
    <property type="entry name" value="lambda repressor-like DNA-binding domains"/>
    <property type="match status" value="1"/>
</dbReference>
<reference evidence="6 7" key="1">
    <citation type="submission" date="2020-08" db="EMBL/GenBank/DDBJ databases">
        <title>Genomic Encyclopedia of Type Strains, Phase IV (KMG-IV): sequencing the most valuable type-strain genomes for metagenomic binning, comparative biology and taxonomic classification.</title>
        <authorList>
            <person name="Goeker M."/>
        </authorList>
    </citation>
    <scope>NUCLEOTIDE SEQUENCE [LARGE SCALE GENOMIC DNA]</scope>
    <source>
        <strain evidence="6 7">YC6723</strain>
    </source>
</reference>
<dbReference type="AlphaFoldDB" id="A0A840F8W5"/>
<dbReference type="InterPro" id="IPR028082">
    <property type="entry name" value="Peripla_BP_I"/>
</dbReference>
<dbReference type="CDD" id="cd06278">
    <property type="entry name" value="PBP1_LacI-like"/>
    <property type="match status" value="1"/>
</dbReference>
<dbReference type="Proteomes" id="UP000529795">
    <property type="component" value="Unassembled WGS sequence"/>
</dbReference>
<dbReference type="EMBL" id="JACIEV010000018">
    <property type="protein sequence ID" value="MBB4155663.1"/>
    <property type="molecule type" value="Genomic_DNA"/>
</dbReference>
<dbReference type="SMART" id="SM00354">
    <property type="entry name" value="HTH_LACI"/>
    <property type="match status" value="1"/>
</dbReference>
<protein>
    <submittedName>
        <fullName evidence="6">DNA-binding LacI/PurR family transcriptional regulator</fullName>
    </submittedName>
</protein>
<dbReference type="GO" id="GO:0000976">
    <property type="term" value="F:transcription cis-regulatory region binding"/>
    <property type="evidence" value="ECO:0007669"/>
    <property type="project" value="TreeGrafter"/>
</dbReference>
<dbReference type="PANTHER" id="PTHR30146:SF148">
    <property type="entry name" value="HTH-TYPE TRANSCRIPTIONAL REPRESSOR PURR-RELATED"/>
    <property type="match status" value="1"/>
</dbReference>
<evidence type="ECO:0000256" key="4">
    <source>
        <dbReference type="ARBA" id="ARBA00023163"/>
    </source>
</evidence>
<evidence type="ECO:0000256" key="2">
    <source>
        <dbReference type="ARBA" id="ARBA00023015"/>
    </source>
</evidence>
<keyword evidence="3 6" id="KW-0238">DNA-binding</keyword>
<keyword evidence="2" id="KW-0805">Transcription regulation</keyword>
<evidence type="ECO:0000259" key="5">
    <source>
        <dbReference type="PROSITE" id="PS50932"/>
    </source>
</evidence>
<evidence type="ECO:0000256" key="3">
    <source>
        <dbReference type="ARBA" id="ARBA00023125"/>
    </source>
</evidence>